<name>A0ABV2WB93_9ACTN</name>
<dbReference type="Proteomes" id="UP001550378">
    <property type="component" value="Unassembled WGS sequence"/>
</dbReference>
<feature type="transmembrane region" description="Helical" evidence="1">
    <location>
        <begin position="39"/>
        <end position="61"/>
    </location>
</feature>
<dbReference type="EMBL" id="JBEXZR010000026">
    <property type="protein sequence ID" value="MEU0710634.1"/>
    <property type="molecule type" value="Genomic_DNA"/>
</dbReference>
<comment type="caution">
    <text evidence="2">The sequence shown here is derived from an EMBL/GenBank/DDBJ whole genome shotgun (WGS) entry which is preliminary data.</text>
</comment>
<feature type="transmembrane region" description="Helical" evidence="1">
    <location>
        <begin position="257"/>
        <end position="277"/>
    </location>
</feature>
<evidence type="ECO:0000313" key="2">
    <source>
        <dbReference type="EMBL" id="MEU0710634.1"/>
    </source>
</evidence>
<keyword evidence="1" id="KW-0472">Membrane</keyword>
<sequence>MSTGTSTTTATRAAAGVDGGTSTGALLTSELRKLTTTRLWWILLLAMVIGSAGLTAFTVFAGLHAPKSPLGFDSAAEVVSAYNLAVAIAYVFPLALGVVSVTQEYNSRTIAATFLAEPRRTRVYGAKVLVGLGAAFVYGTLSVGAGTLAAAALLSGDGKDPYLTEGPVPGALLGSVAVLTLWGAIGVGVGALVRNQTAAVVGILLVTQFLEPTLRVLASAAGHPGLGNALPGGAGDIAAGGTIMTAAAGAEGVSQGLGFLVLVLYAAGVGALGWLRFTRHEVS</sequence>
<evidence type="ECO:0000313" key="3">
    <source>
        <dbReference type="Proteomes" id="UP001550378"/>
    </source>
</evidence>
<feature type="transmembrane region" description="Helical" evidence="1">
    <location>
        <begin position="81"/>
        <end position="101"/>
    </location>
</feature>
<feature type="transmembrane region" description="Helical" evidence="1">
    <location>
        <begin position="200"/>
        <end position="218"/>
    </location>
</feature>
<keyword evidence="1" id="KW-1133">Transmembrane helix</keyword>
<reference evidence="2 3" key="1">
    <citation type="submission" date="2024-06" db="EMBL/GenBank/DDBJ databases">
        <title>The Natural Products Discovery Center: Release of the First 8490 Sequenced Strains for Exploring Actinobacteria Biosynthetic Diversity.</title>
        <authorList>
            <person name="Kalkreuter E."/>
            <person name="Kautsar S.A."/>
            <person name="Yang D."/>
            <person name="Bader C.D."/>
            <person name="Teijaro C.N."/>
            <person name="Fluegel L."/>
            <person name="Davis C.M."/>
            <person name="Simpson J.R."/>
            <person name="Lauterbach L."/>
            <person name="Steele A.D."/>
            <person name="Gui C."/>
            <person name="Meng S."/>
            <person name="Li G."/>
            <person name="Viehrig K."/>
            <person name="Ye F."/>
            <person name="Su P."/>
            <person name="Kiefer A.F."/>
            <person name="Nichols A."/>
            <person name="Cepeda A.J."/>
            <person name="Yan W."/>
            <person name="Fan B."/>
            <person name="Jiang Y."/>
            <person name="Adhikari A."/>
            <person name="Zheng C.-J."/>
            <person name="Schuster L."/>
            <person name="Cowan T.M."/>
            <person name="Smanski M.J."/>
            <person name="Chevrette M.G."/>
            <person name="De Carvalho L.P.S."/>
            <person name="Shen B."/>
        </authorList>
    </citation>
    <scope>NUCLEOTIDE SEQUENCE [LARGE SCALE GENOMIC DNA]</scope>
    <source>
        <strain evidence="2 3">NPDC006337</strain>
    </source>
</reference>
<accession>A0ABV2WB93</accession>
<evidence type="ECO:0000256" key="1">
    <source>
        <dbReference type="SAM" id="Phobius"/>
    </source>
</evidence>
<feature type="transmembrane region" description="Helical" evidence="1">
    <location>
        <begin position="171"/>
        <end position="193"/>
    </location>
</feature>
<keyword evidence="3" id="KW-1185">Reference proteome</keyword>
<organism evidence="2 3">
    <name type="scientific">Streptomyces lavendulocolor</name>
    <dbReference type="NCBI Taxonomy" id="67316"/>
    <lineage>
        <taxon>Bacteria</taxon>
        <taxon>Bacillati</taxon>
        <taxon>Actinomycetota</taxon>
        <taxon>Actinomycetes</taxon>
        <taxon>Kitasatosporales</taxon>
        <taxon>Streptomycetaceae</taxon>
        <taxon>Streptomyces</taxon>
    </lineage>
</organism>
<dbReference type="RefSeq" id="WP_359656092.1">
    <property type="nucleotide sequence ID" value="NZ_JBEXZP010000114.1"/>
</dbReference>
<gene>
    <name evidence="2" type="ORF">ABZ508_25045</name>
</gene>
<evidence type="ECO:0008006" key="4">
    <source>
        <dbReference type="Google" id="ProtNLM"/>
    </source>
</evidence>
<feature type="transmembrane region" description="Helical" evidence="1">
    <location>
        <begin position="128"/>
        <end position="151"/>
    </location>
</feature>
<proteinExistence type="predicted"/>
<protein>
    <recommendedName>
        <fullName evidence="4">ABC transporter permease</fullName>
    </recommendedName>
</protein>
<keyword evidence="1" id="KW-0812">Transmembrane</keyword>